<accession>A0ABS0YW38</accession>
<protein>
    <submittedName>
        <fullName evidence="1">Uncharacterized protein</fullName>
    </submittedName>
</protein>
<dbReference type="RefSeq" id="WP_199396664.1">
    <property type="nucleotide sequence ID" value="NZ_JAEMHK010000017.1"/>
</dbReference>
<sequence length="301" mass="34983">MVDDILSEIKRCEIDETAIIGFESEYDFMELSVDLTIEVGQYICLAASILPGDRKTWSRDEAILGGHLVRLFKLTSAFLDQTCQRRREMTVVIGRMAFECIINLKFLLKNASTDLFKSYIYYSLKHEKRLRSEILLNIEKRGGKILNIEKRMLRSIENSFKTSEVDPDEIKSKELKNWGGKNLFEKARDVGLEEAYLAAIGGPSHSVHGNWQEMLEYNIKFSEHGFVPSLDWHTPRPQLGNAICYHAIIVTIEYLNYLKYLSPKKIEEIIEKLEELLTRIQLHDQLHEKFLISKHSRLTTR</sequence>
<proteinExistence type="predicted"/>
<organism evidence="1 2">
    <name type="scientific">Geomonas propionica</name>
    <dbReference type="NCBI Taxonomy" id="2798582"/>
    <lineage>
        <taxon>Bacteria</taxon>
        <taxon>Pseudomonadati</taxon>
        <taxon>Thermodesulfobacteriota</taxon>
        <taxon>Desulfuromonadia</taxon>
        <taxon>Geobacterales</taxon>
        <taxon>Geobacteraceae</taxon>
        <taxon>Geomonas</taxon>
    </lineage>
</organism>
<dbReference type="EMBL" id="JAEMHK010000017">
    <property type="protein sequence ID" value="MBJ6802185.1"/>
    <property type="molecule type" value="Genomic_DNA"/>
</dbReference>
<keyword evidence="2" id="KW-1185">Reference proteome</keyword>
<evidence type="ECO:0000313" key="1">
    <source>
        <dbReference type="EMBL" id="MBJ6802185.1"/>
    </source>
</evidence>
<comment type="caution">
    <text evidence="1">The sequence shown here is derived from an EMBL/GenBank/DDBJ whole genome shotgun (WGS) entry which is preliminary data.</text>
</comment>
<dbReference type="Pfam" id="PF18928">
    <property type="entry name" value="DUF5677"/>
    <property type="match status" value="1"/>
</dbReference>
<evidence type="ECO:0000313" key="2">
    <source>
        <dbReference type="Proteomes" id="UP000641025"/>
    </source>
</evidence>
<gene>
    <name evidence="1" type="ORF">JFN90_18825</name>
</gene>
<reference evidence="1 2" key="1">
    <citation type="submission" date="2020-12" db="EMBL/GenBank/DDBJ databases">
        <title>Geomonas sp. Red259, isolated from paddy soil.</title>
        <authorList>
            <person name="Xu Z."/>
            <person name="Zhang Z."/>
            <person name="Masuda Y."/>
            <person name="Itoh H."/>
            <person name="Senoo K."/>
        </authorList>
    </citation>
    <scope>NUCLEOTIDE SEQUENCE [LARGE SCALE GENOMIC DNA]</scope>
    <source>
        <strain evidence="1 2">Red259</strain>
    </source>
</reference>
<dbReference type="Proteomes" id="UP000641025">
    <property type="component" value="Unassembled WGS sequence"/>
</dbReference>
<name>A0ABS0YW38_9BACT</name>
<dbReference type="InterPro" id="IPR043733">
    <property type="entry name" value="DUF5677"/>
</dbReference>